<reference evidence="7 8" key="1">
    <citation type="submission" date="2023-05" db="EMBL/GenBank/DDBJ databases">
        <title>YMD87, complete Genome.</title>
        <authorList>
            <person name="Zhang J."/>
            <person name="Xu X."/>
        </authorList>
    </citation>
    <scope>NUCLEOTIDE SEQUENCE [LARGE SCALE GENOMIC DNA]</scope>
    <source>
        <strain evidence="7 8">YMD87</strain>
    </source>
</reference>
<name>A0ABY8QFW1_9RHOB</name>
<comment type="similarity">
    <text evidence="2">Belongs to the methyl-accepting chemotaxis (MCP) protein family.</text>
</comment>
<dbReference type="InterPro" id="IPR004089">
    <property type="entry name" value="MCPsignal_dom"/>
</dbReference>
<feature type="transmembrane region" description="Helical" evidence="5">
    <location>
        <begin position="42"/>
        <end position="58"/>
    </location>
</feature>
<evidence type="ECO:0000256" key="4">
    <source>
        <dbReference type="SAM" id="Coils"/>
    </source>
</evidence>
<keyword evidence="4" id="KW-0175">Coiled coil</keyword>
<feature type="transmembrane region" description="Helical" evidence="5">
    <location>
        <begin position="96"/>
        <end position="114"/>
    </location>
</feature>
<evidence type="ECO:0000259" key="6">
    <source>
        <dbReference type="PROSITE" id="PS50111"/>
    </source>
</evidence>
<dbReference type="Proteomes" id="UP001241605">
    <property type="component" value="Chromosome"/>
</dbReference>
<feature type="transmembrane region" description="Helical" evidence="5">
    <location>
        <begin position="65"/>
        <end position="84"/>
    </location>
</feature>
<evidence type="ECO:0000256" key="5">
    <source>
        <dbReference type="SAM" id="Phobius"/>
    </source>
</evidence>
<feature type="coiled-coil region" evidence="4">
    <location>
        <begin position="295"/>
        <end position="322"/>
    </location>
</feature>
<gene>
    <name evidence="7" type="ORF">QF118_13260</name>
</gene>
<keyword evidence="5" id="KW-1133">Transmembrane helix</keyword>
<dbReference type="RefSeq" id="WP_282299530.1">
    <property type="nucleotide sequence ID" value="NZ_CP124616.1"/>
</dbReference>
<evidence type="ECO:0000313" key="8">
    <source>
        <dbReference type="Proteomes" id="UP001241605"/>
    </source>
</evidence>
<dbReference type="PANTHER" id="PTHR43531">
    <property type="entry name" value="PROTEIN ICFG"/>
    <property type="match status" value="1"/>
</dbReference>
<dbReference type="SMART" id="SM00283">
    <property type="entry name" value="MA"/>
    <property type="match status" value="1"/>
</dbReference>
<evidence type="ECO:0000256" key="3">
    <source>
        <dbReference type="PROSITE-ProRule" id="PRU00284"/>
    </source>
</evidence>
<dbReference type="SUPFAM" id="SSF58104">
    <property type="entry name" value="Methyl-accepting chemotaxis protein (MCP) signaling domain"/>
    <property type="match status" value="1"/>
</dbReference>
<dbReference type="Gene3D" id="1.10.287.950">
    <property type="entry name" value="Methyl-accepting chemotaxis protein"/>
    <property type="match status" value="1"/>
</dbReference>
<dbReference type="PANTHER" id="PTHR43531:SF11">
    <property type="entry name" value="METHYL-ACCEPTING CHEMOTAXIS PROTEIN 3"/>
    <property type="match status" value="1"/>
</dbReference>
<keyword evidence="5" id="KW-0812">Transmembrane</keyword>
<keyword evidence="5" id="KW-0472">Membrane</keyword>
<evidence type="ECO:0000256" key="2">
    <source>
        <dbReference type="ARBA" id="ARBA00029447"/>
    </source>
</evidence>
<proteinExistence type="inferred from homology"/>
<dbReference type="Pfam" id="PF00015">
    <property type="entry name" value="MCPsignal"/>
    <property type="match status" value="1"/>
</dbReference>
<sequence length="518" mass="55356">MMETPNTSKRSNEAGKAVLALAYAMILLQVLSDFKLGTSLLSGTAGTVLLALVATLAVRRQSRLAGDVIAVCLVGQVAILTVTYRGHPWQIDTHMVYFVMLAGISTLGNIRALLVGAGATAVHHLGLTFFLPALVYPTIDLMQNIERTVLHAGVVVFETAILVQSIARSNALVRRITEQSESVADQSHRAEIAEAKARQMVAEAEQAIGLLRTNLHRLADRNLTCEIKDTMPEAFEDLRRDFNLAVLRLDAALGHAQGMAHDFDGEARLLGDLLEHLAQGTQAQASGLGRQAELVQQLSGRLEASARQAERAAQRVSTARDEADQGGEITNKAVAAMQRIERSSGEVSNIMDLIDDIAFQTNLLALNAGVEAARAGASGRGFAVVAGEVQALSQRTAEAARGVKELISSSEEQVASGAKLVNEAGRRLSKIVEHVNEVNAMIEDIRKDAGSRATEMADVSQQISELDSKAQAILDQSAEMAGSGQRLRSHADELAHVMARFTINDSGADAGDAARRRA</sequence>
<keyword evidence="3" id="KW-0807">Transducer</keyword>
<evidence type="ECO:0000313" key="7">
    <source>
        <dbReference type="EMBL" id="WGW02901.1"/>
    </source>
</evidence>
<dbReference type="PROSITE" id="PS50111">
    <property type="entry name" value="CHEMOTAXIS_TRANSDUC_2"/>
    <property type="match status" value="1"/>
</dbReference>
<protein>
    <submittedName>
        <fullName evidence="7">Methyl-accepting chemotaxis protein</fullName>
    </submittedName>
</protein>
<keyword evidence="8" id="KW-1185">Reference proteome</keyword>
<feature type="domain" description="Methyl-accepting transducer" evidence="6">
    <location>
        <begin position="259"/>
        <end position="481"/>
    </location>
</feature>
<accession>A0ABY8QFW1</accession>
<evidence type="ECO:0000256" key="1">
    <source>
        <dbReference type="ARBA" id="ARBA00022500"/>
    </source>
</evidence>
<dbReference type="InterPro" id="IPR051310">
    <property type="entry name" value="MCP_chemotaxis"/>
</dbReference>
<feature type="transmembrane region" description="Helical" evidence="5">
    <location>
        <begin position="121"/>
        <end position="139"/>
    </location>
</feature>
<organism evidence="7 8">
    <name type="scientific">Tropicibacter oceani</name>
    <dbReference type="NCBI Taxonomy" id="3058420"/>
    <lineage>
        <taxon>Bacteria</taxon>
        <taxon>Pseudomonadati</taxon>
        <taxon>Pseudomonadota</taxon>
        <taxon>Alphaproteobacteria</taxon>
        <taxon>Rhodobacterales</taxon>
        <taxon>Roseobacteraceae</taxon>
        <taxon>Tropicibacter</taxon>
    </lineage>
</organism>
<dbReference type="EMBL" id="CP124616">
    <property type="protein sequence ID" value="WGW02901.1"/>
    <property type="molecule type" value="Genomic_DNA"/>
</dbReference>
<keyword evidence="1" id="KW-0145">Chemotaxis</keyword>